<organism evidence="17 18">
    <name type="scientific">Vogesella margarita</name>
    <dbReference type="NCBI Taxonomy" id="2984199"/>
    <lineage>
        <taxon>Bacteria</taxon>
        <taxon>Pseudomonadati</taxon>
        <taxon>Pseudomonadota</taxon>
        <taxon>Betaproteobacteria</taxon>
        <taxon>Neisseriales</taxon>
        <taxon>Chromobacteriaceae</taxon>
        <taxon>Vogesella</taxon>
    </lineage>
</organism>
<keyword evidence="6 14" id="KW-0732">Signal</keyword>
<evidence type="ECO:0000256" key="14">
    <source>
        <dbReference type="SAM" id="SignalP"/>
    </source>
</evidence>
<name>A0ABT5IRY1_9NEIS</name>
<comment type="caution">
    <text evidence="17">The sequence shown here is derived from an EMBL/GenBank/DDBJ whole genome shotgun (WGS) entry which is preliminary data.</text>
</comment>
<protein>
    <submittedName>
        <fullName evidence="17">TonB-dependent receptor</fullName>
    </submittedName>
</protein>
<keyword evidence="11 12" id="KW-0998">Cell outer membrane</keyword>
<evidence type="ECO:0000256" key="9">
    <source>
        <dbReference type="ARBA" id="ARBA00023136"/>
    </source>
</evidence>
<evidence type="ECO:0000256" key="7">
    <source>
        <dbReference type="ARBA" id="ARBA00023065"/>
    </source>
</evidence>
<dbReference type="Pfam" id="PF00593">
    <property type="entry name" value="TonB_dep_Rec_b-barrel"/>
    <property type="match status" value="1"/>
</dbReference>
<dbReference type="RefSeq" id="WP_272773073.1">
    <property type="nucleotide sequence ID" value="NZ_JAQQLE010000014.1"/>
</dbReference>
<keyword evidence="9 12" id="KW-0472">Membrane</keyword>
<dbReference type="PANTHER" id="PTHR30069">
    <property type="entry name" value="TONB-DEPENDENT OUTER MEMBRANE RECEPTOR"/>
    <property type="match status" value="1"/>
</dbReference>
<feature type="signal peptide" evidence="14">
    <location>
        <begin position="1"/>
        <end position="21"/>
    </location>
</feature>
<dbReference type="PROSITE" id="PS52016">
    <property type="entry name" value="TONB_DEPENDENT_REC_3"/>
    <property type="match status" value="1"/>
</dbReference>
<gene>
    <name evidence="17" type="ORF">PQU96_14260</name>
</gene>
<dbReference type="SUPFAM" id="SSF56935">
    <property type="entry name" value="Porins"/>
    <property type="match status" value="1"/>
</dbReference>
<evidence type="ECO:0000256" key="5">
    <source>
        <dbReference type="ARBA" id="ARBA00022692"/>
    </source>
</evidence>
<comment type="similarity">
    <text evidence="2 12 13">Belongs to the TonB-dependent receptor family.</text>
</comment>
<evidence type="ECO:0000256" key="11">
    <source>
        <dbReference type="ARBA" id="ARBA00023237"/>
    </source>
</evidence>
<accession>A0ABT5IRY1</accession>
<evidence type="ECO:0000256" key="4">
    <source>
        <dbReference type="ARBA" id="ARBA00022452"/>
    </source>
</evidence>
<keyword evidence="7" id="KW-0406">Ion transport</keyword>
<dbReference type="Pfam" id="PF07715">
    <property type="entry name" value="Plug"/>
    <property type="match status" value="1"/>
</dbReference>
<feature type="domain" description="TonB-dependent receptor-like beta-barrel" evidence="15">
    <location>
        <begin position="192"/>
        <end position="589"/>
    </location>
</feature>
<keyword evidence="5 12" id="KW-0812">Transmembrane</keyword>
<evidence type="ECO:0000256" key="1">
    <source>
        <dbReference type="ARBA" id="ARBA00004571"/>
    </source>
</evidence>
<evidence type="ECO:0000313" key="17">
    <source>
        <dbReference type="EMBL" id="MDC7715277.1"/>
    </source>
</evidence>
<evidence type="ECO:0000256" key="10">
    <source>
        <dbReference type="ARBA" id="ARBA00023170"/>
    </source>
</evidence>
<dbReference type="Proteomes" id="UP001222030">
    <property type="component" value="Unassembled WGS sequence"/>
</dbReference>
<keyword evidence="10 17" id="KW-0675">Receptor</keyword>
<evidence type="ECO:0000256" key="12">
    <source>
        <dbReference type="PROSITE-ProRule" id="PRU01360"/>
    </source>
</evidence>
<comment type="subcellular location">
    <subcellularLocation>
        <location evidence="1 12">Cell outer membrane</location>
        <topology evidence="1 12">Multi-pass membrane protein</topology>
    </subcellularLocation>
</comment>
<feature type="domain" description="TonB-dependent receptor plug" evidence="16">
    <location>
        <begin position="43"/>
        <end position="148"/>
    </location>
</feature>
<keyword evidence="18" id="KW-1185">Reference proteome</keyword>
<proteinExistence type="inferred from homology"/>
<dbReference type="InterPro" id="IPR012910">
    <property type="entry name" value="Plug_dom"/>
</dbReference>
<dbReference type="InterPro" id="IPR000531">
    <property type="entry name" value="Beta-barrel_TonB"/>
</dbReference>
<keyword evidence="4 12" id="KW-1134">Transmembrane beta strand</keyword>
<dbReference type="InterPro" id="IPR036942">
    <property type="entry name" value="Beta-barrel_TonB_sf"/>
</dbReference>
<evidence type="ECO:0000259" key="15">
    <source>
        <dbReference type="Pfam" id="PF00593"/>
    </source>
</evidence>
<evidence type="ECO:0000256" key="13">
    <source>
        <dbReference type="RuleBase" id="RU003357"/>
    </source>
</evidence>
<dbReference type="PANTHER" id="PTHR30069:SF53">
    <property type="entry name" value="COLICIN I RECEPTOR-RELATED"/>
    <property type="match status" value="1"/>
</dbReference>
<evidence type="ECO:0000259" key="16">
    <source>
        <dbReference type="Pfam" id="PF07715"/>
    </source>
</evidence>
<dbReference type="InterPro" id="IPR037066">
    <property type="entry name" value="Plug_dom_sf"/>
</dbReference>
<keyword evidence="8 13" id="KW-0798">TonB box</keyword>
<dbReference type="CDD" id="cd01347">
    <property type="entry name" value="ligand_gated_channel"/>
    <property type="match status" value="1"/>
</dbReference>
<evidence type="ECO:0000256" key="3">
    <source>
        <dbReference type="ARBA" id="ARBA00022448"/>
    </source>
</evidence>
<feature type="chain" id="PRO_5046862401" evidence="14">
    <location>
        <begin position="22"/>
        <end position="615"/>
    </location>
</feature>
<evidence type="ECO:0000256" key="8">
    <source>
        <dbReference type="ARBA" id="ARBA00023077"/>
    </source>
</evidence>
<evidence type="ECO:0000256" key="6">
    <source>
        <dbReference type="ARBA" id="ARBA00022729"/>
    </source>
</evidence>
<dbReference type="Gene3D" id="2.40.170.20">
    <property type="entry name" value="TonB-dependent receptor, beta-barrel domain"/>
    <property type="match status" value="1"/>
</dbReference>
<dbReference type="Gene3D" id="2.170.130.10">
    <property type="entry name" value="TonB-dependent receptor, plug domain"/>
    <property type="match status" value="1"/>
</dbReference>
<reference evidence="17 18" key="1">
    <citation type="submission" date="2023-01" db="EMBL/GenBank/DDBJ databases">
        <title>Novel species of the genus Vogesella isolated from rivers.</title>
        <authorList>
            <person name="Lu H."/>
        </authorList>
    </citation>
    <scope>NUCLEOTIDE SEQUENCE [LARGE SCALE GENOMIC DNA]</scope>
    <source>
        <strain evidence="17 18">LYT5W</strain>
    </source>
</reference>
<keyword evidence="3 12" id="KW-0813">Transport</keyword>
<sequence length="615" mass="66677">MFKNKPLAALVALACSQAALAATPVNQLDEVVVTATRVATPLAKVLSDVTVLGREEVEQSGSVSLLQLLSRQPGVEMASNGGEGKTGGIYLRGSNANHTLVLVDGVRIMSATLGTTALEHIPLAAVERIEILRGPASSLYGADAIGGVIQIFTKRGVGTPVVSFNAGFGAEGKRVIGAGISGKSGATAYSLAFDHNQTDGISSANARNSFSTNPDRDGYDNTTYLLNMQHELAAGHSLGLNLYQTEASSEFDYSASAQDEDRIRLAGQSLELKDQLAANWHSTLRYSHSNDRAKSYIGGNFSSPAYAYETRQDEWLWQNDVRLTAGQQLALGVSNTQQRVLSSTAFTNTRRSVDAAFASYQGEFGAHSLQGSLRIDDNSQFGAKTTGQIGYGFVPAQGWLLRAAYGTAFKAPTFNDLYYPFEDYGGGFTYQGNPNLKPEEARNRELAVQWRDGGRYLRLTAFDNRINNLIQTTDDFSTVENVANARIRGQTLEAATTWGEVTLSGNLTSQRARDSNTAKLLTKRSKLHGGVTLAWQQDRTRWSAEWQASGRRPVDSSNSEYLAGYGLLNLGADYQLDKNWTLNTRLTNVGDKAYETVKGFNQAGRGWFVGVRYAQ</sequence>
<dbReference type="EMBL" id="JAQQLE010000014">
    <property type="protein sequence ID" value="MDC7715277.1"/>
    <property type="molecule type" value="Genomic_DNA"/>
</dbReference>
<evidence type="ECO:0000256" key="2">
    <source>
        <dbReference type="ARBA" id="ARBA00009810"/>
    </source>
</evidence>
<dbReference type="InterPro" id="IPR039426">
    <property type="entry name" value="TonB-dep_rcpt-like"/>
</dbReference>
<evidence type="ECO:0000313" key="18">
    <source>
        <dbReference type="Proteomes" id="UP001222030"/>
    </source>
</evidence>